<evidence type="ECO:0000256" key="11">
    <source>
        <dbReference type="SAM" id="Phobius"/>
    </source>
</evidence>
<evidence type="ECO:0000256" key="1">
    <source>
        <dbReference type="ARBA" id="ARBA00004651"/>
    </source>
</evidence>
<keyword evidence="6 11" id="KW-1133">Transmembrane helix</keyword>
<dbReference type="PROSITE" id="PS50111">
    <property type="entry name" value="CHEMOTAXIS_TRANSDUC_2"/>
    <property type="match status" value="1"/>
</dbReference>
<evidence type="ECO:0000313" key="14">
    <source>
        <dbReference type="EMBL" id="MBM7690927.1"/>
    </source>
</evidence>
<evidence type="ECO:0000259" key="13">
    <source>
        <dbReference type="PROSITE" id="PS50885"/>
    </source>
</evidence>
<sequence>MFKKIQTKIMLTVSLLLAVTLIAVSVLTYFETKGEINQSINSSSNALVQDLKNQTDLYLNFYGSSIERYSQDSRVIDYLKEVKKDEKKGLDSYWPEVHKDFENFMKLNKNVAVIYVGAETKQFKTTPVIELPADFDPTGRPWYTAAVQAPEKSMWTEPYKDASTGEYVVTVVKPVLDPQSGTVLGVVGLDLNLSGLTEMINQTKAGYSGYSVLLDQKGMALVHPKARGKDQSKQSYFSEIANKKSGVTIYNEKGTEHEMFFQTMDQTGWKVGMVYETKKLLASAEKLRNIILLIASIAVAAGLVITYFLAKSIAKPITHLKDQVQLVAQGDLTVHVLTKSKDETGQLTHHFNQMVENMRNLITSVEKSVESVNDSSISLTAVAEETIAASEEVSKAIGEVAAGATRQAQDSEETNHRAISLSHQIERVNENVEQMNSLSKAAQETNQKGLSQMKALRQKTAESDEVIKNVGEVISHLALKVKEIEQVIHSITEISDQTNLLALNASIEAARAGESGRGFAVVADEVRKLAEQSARAAQQVKATISTIEQETKTVVKEMEQTIAISQLQNEAVSHTEIAFDEISHTIHDIVSSIDSIKSDVENINGLKDDVVASIQSIAAVAEQSAAASEEVSASTEEQVRALSSVTESAIELNEASSQLSDMIKHFKI</sequence>
<evidence type="ECO:0000256" key="8">
    <source>
        <dbReference type="ARBA" id="ARBA00023224"/>
    </source>
</evidence>
<protein>
    <submittedName>
        <fullName evidence="14">Methyl-accepting chemotaxis protein</fullName>
    </submittedName>
</protein>
<evidence type="ECO:0000256" key="9">
    <source>
        <dbReference type="ARBA" id="ARBA00029447"/>
    </source>
</evidence>
<dbReference type="Gene3D" id="1.10.287.950">
    <property type="entry name" value="Methyl-accepting chemotaxis protein"/>
    <property type="match status" value="1"/>
</dbReference>
<evidence type="ECO:0000256" key="10">
    <source>
        <dbReference type="PROSITE-ProRule" id="PRU00284"/>
    </source>
</evidence>
<dbReference type="SMART" id="SM00304">
    <property type="entry name" value="HAMP"/>
    <property type="match status" value="1"/>
</dbReference>
<comment type="caution">
    <text evidence="14">The sequence shown here is derived from an EMBL/GenBank/DDBJ whole genome shotgun (WGS) entry which is preliminary data.</text>
</comment>
<comment type="similarity">
    <text evidence="9">Belongs to the methyl-accepting chemotaxis (MCP) protein family.</text>
</comment>
<dbReference type="CDD" id="cd12913">
    <property type="entry name" value="PDC1_MCP_like"/>
    <property type="match status" value="1"/>
</dbReference>
<comment type="subcellular location">
    <subcellularLocation>
        <location evidence="1">Cell membrane</location>
        <topology evidence="1">Multi-pass membrane protein</topology>
    </subcellularLocation>
</comment>
<dbReference type="Pfam" id="PF00672">
    <property type="entry name" value="HAMP"/>
    <property type="match status" value="1"/>
</dbReference>
<keyword evidence="15" id="KW-1185">Reference proteome</keyword>
<dbReference type="CDD" id="cd12912">
    <property type="entry name" value="PDC2_MCP_like"/>
    <property type="match status" value="1"/>
</dbReference>
<dbReference type="Proteomes" id="UP000823486">
    <property type="component" value="Unassembled WGS sequence"/>
</dbReference>
<dbReference type="InterPro" id="IPR033479">
    <property type="entry name" value="dCache_1"/>
</dbReference>
<dbReference type="EMBL" id="JAFBFI010000001">
    <property type="protein sequence ID" value="MBM7690927.1"/>
    <property type="molecule type" value="Genomic_DNA"/>
</dbReference>
<evidence type="ECO:0000256" key="5">
    <source>
        <dbReference type="ARBA" id="ARBA00022692"/>
    </source>
</evidence>
<dbReference type="Pfam" id="PF00015">
    <property type="entry name" value="MCPsignal"/>
    <property type="match status" value="1"/>
</dbReference>
<proteinExistence type="inferred from homology"/>
<dbReference type="SUPFAM" id="SSF103190">
    <property type="entry name" value="Sensory domain-like"/>
    <property type="match status" value="1"/>
</dbReference>
<gene>
    <name evidence="14" type="ORF">JOC77_000330</name>
</gene>
<feature type="domain" description="HAMP" evidence="13">
    <location>
        <begin position="311"/>
        <end position="363"/>
    </location>
</feature>
<dbReference type="CDD" id="cd11386">
    <property type="entry name" value="MCP_signal"/>
    <property type="match status" value="1"/>
</dbReference>
<evidence type="ECO:0000256" key="3">
    <source>
        <dbReference type="ARBA" id="ARBA00022481"/>
    </source>
</evidence>
<dbReference type="CDD" id="cd06225">
    <property type="entry name" value="HAMP"/>
    <property type="match status" value="1"/>
</dbReference>
<keyword evidence="2" id="KW-1003">Cell membrane</keyword>
<keyword evidence="5 11" id="KW-0812">Transmembrane</keyword>
<evidence type="ECO:0000259" key="12">
    <source>
        <dbReference type="PROSITE" id="PS50111"/>
    </source>
</evidence>
<dbReference type="PROSITE" id="PS50885">
    <property type="entry name" value="HAMP"/>
    <property type="match status" value="1"/>
</dbReference>
<evidence type="ECO:0000313" key="15">
    <source>
        <dbReference type="Proteomes" id="UP000823486"/>
    </source>
</evidence>
<evidence type="ECO:0000256" key="6">
    <source>
        <dbReference type="ARBA" id="ARBA00022989"/>
    </source>
</evidence>
<dbReference type="PANTHER" id="PTHR32089:SF114">
    <property type="entry name" value="METHYL-ACCEPTING CHEMOTAXIS PROTEIN MCPB"/>
    <property type="match status" value="1"/>
</dbReference>
<reference evidence="14 15" key="1">
    <citation type="submission" date="2021-01" db="EMBL/GenBank/DDBJ databases">
        <title>Genomic Encyclopedia of Type Strains, Phase IV (KMG-IV): sequencing the most valuable type-strain genomes for metagenomic binning, comparative biology and taxonomic classification.</title>
        <authorList>
            <person name="Goeker M."/>
        </authorList>
    </citation>
    <scope>NUCLEOTIDE SEQUENCE [LARGE SCALE GENOMIC DNA]</scope>
    <source>
        <strain evidence="14 15">DSM 105482</strain>
    </source>
</reference>
<organism evidence="14 15">
    <name type="scientific">Peribacillus deserti</name>
    <dbReference type="NCBI Taxonomy" id="673318"/>
    <lineage>
        <taxon>Bacteria</taxon>
        <taxon>Bacillati</taxon>
        <taxon>Bacillota</taxon>
        <taxon>Bacilli</taxon>
        <taxon>Bacillales</taxon>
        <taxon>Bacillaceae</taxon>
        <taxon>Peribacillus</taxon>
    </lineage>
</organism>
<evidence type="ECO:0000256" key="4">
    <source>
        <dbReference type="ARBA" id="ARBA00022500"/>
    </source>
</evidence>
<keyword evidence="4" id="KW-0145">Chemotaxis</keyword>
<feature type="transmembrane region" description="Helical" evidence="11">
    <location>
        <begin position="290"/>
        <end position="310"/>
    </location>
</feature>
<name>A0ABS2QCV1_9BACI</name>
<dbReference type="InterPro" id="IPR029151">
    <property type="entry name" value="Sensor-like_sf"/>
</dbReference>
<dbReference type="InterPro" id="IPR003660">
    <property type="entry name" value="HAMP_dom"/>
</dbReference>
<keyword evidence="3" id="KW-0488">Methylation</keyword>
<evidence type="ECO:0000256" key="7">
    <source>
        <dbReference type="ARBA" id="ARBA00023136"/>
    </source>
</evidence>
<feature type="domain" description="Methyl-accepting transducer" evidence="12">
    <location>
        <begin position="382"/>
        <end position="632"/>
    </location>
</feature>
<dbReference type="RefSeq" id="WP_204537692.1">
    <property type="nucleotide sequence ID" value="NZ_JAFBFI010000001.1"/>
</dbReference>
<dbReference type="Gene3D" id="1.10.8.500">
    <property type="entry name" value="HAMP domain in histidine kinase"/>
    <property type="match status" value="1"/>
</dbReference>
<evidence type="ECO:0000256" key="2">
    <source>
        <dbReference type="ARBA" id="ARBA00022475"/>
    </source>
</evidence>
<dbReference type="Pfam" id="PF02743">
    <property type="entry name" value="dCache_1"/>
    <property type="match status" value="1"/>
</dbReference>
<dbReference type="SUPFAM" id="SSF58104">
    <property type="entry name" value="Methyl-accepting chemotaxis protein (MCP) signaling domain"/>
    <property type="match status" value="1"/>
</dbReference>
<dbReference type="PANTHER" id="PTHR32089">
    <property type="entry name" value="METHYL-ACCEPTING CHEMOTAXIS PROTEIN MCPB"/>
    <property type="match status" value="1"/>
</dbReference>
<dbReference type="InterPro" id="IPR004089">
    <property type="entry name" value="MCPsignal_dom"/>
</dbReference>
<keyword evidence="7 11" id="KW-0472">Membrane</keyword>
<dbReference type="Gene3D" id="3.30.450.20">
    <property type="entry name" value="PAS domain"/>
    <property type="match status" value="2"/>
</dbReference>
<dbReference type="SMART" id="SM00283">
    <property type="entry name" value="MA"/>
    <property type="match status" value="1"/>
</dbReference>
<accession>A0ABS2QCV1</accession>
<keyword evidence="8 10" id="KW-0807">Transducer</keyword>